<dbReference type="InParanoid" id="F4RZX4"/>
<reference evidence="3" key="1">
    <citation type="journal article" date="2011" name="Proc. Natl. Acad. Sci. U.S.A.">
        <title>Obligate biotrophy features unraveled by the genomic analysis of rust fungi.</title>
        <authorList>
            <person name="Duplessis S."/>
            <person name="Cuomo C.A."/>
            <person name="Lin Y.-C."/>
            <person name="Aerts A."/>
            <person name="Tisserant E."/>
            <person name="Veneault-Fourrey C."/>
            <person name="Joly D.L."/>
            <person name="Hacquard S."/>
            <person name="Amselem J."/>
            <person name="Cantarel B.L."/>
            <person name="Chiu R."/>
            <person name="Coutinho P.M."/>
            <person name="Feau N."/>
            <person name="Field M."/>
            <person name="Frey P."/>
            <person name="Gelhaye E."/>
            <person name="Goldberg J."/>
            <person name="Grabherr M.G."/>
            <person name="Kodira C.D."/>
            <person name="Kohler A."/>
            <person name="Kuees U."/>
            <person name="Lindquist E.A."/>
            <person name="Lucas S.M."/>
            <person name="Mago R."/>
            <person name="Mauceli E."/>
            <person name="Morin E."/>
            <person name="Murat C."/>
            <person name="Pangilinan J.L."/>
            <person name="Park R."/>
            <person name="Pearson M."/>
            <person name="Quesneville H."/>
            <person name="Rouhier N."/>
            <person name="Sakthikumar S."/>
            <person name="Salamov A.A."/>
            <person name="Schmutz J."/>
            <person name="Selles B."/>
            <person name="Shapiro H."/>
            <person name="Tanguay P."/>
            <person name="Tuskan G.A."/>
            <person name="Henrissat B."/>
            <person name="Van de Peer Y."/>
            <person name="Rouze P."/>
            <person name="Ellis J.G."/>
            <person name="Dodds P.N."/>
            <person name="Schein J.E."/>
            <person name="Zhong S."/>
            <person name="Hamelin R.C."/>
            <person name="Grigoriev I.V."/>
            <person name="Szabo L.J."/>
            <person name="Martin F."/>
        </authorList>
    </citation>
    <scope>NUCLEOTIDE SEQUENCE [LARGE SCALE GENOMIC DNA]</scope>
    <source>
        <strain evidence="3">98AG31 / pathotype 3-4-7</strain>
    </source>
</reference>
<proteinExistence type="predicted"/>
<name>F4RZX4_MELLP</name>
<feature type="compositionally biased region" description="Polar residues" evidence="1">
    <location>
        <begin position="375"/>
        <end position="384"/>
    </location>
</feature>
<evidence type="ECO:0000313" key="2">
    <source>
        <dbReference type="EMBL" id="EGG02113.1"/>
    </source>
</evidence>
<dbReference type="EMBL" id="GL883133">
    <property type="protein sequence ID" value="EGG02113.1"/>
    <property type="molecule type" value="Genomic_DNA"/>
</dbReference>
<evidence type="ECO:0000256" key="1">
    <source>
        <dbReference type="SAM" id="MobiDB-lite"/>
    </source>
</evidence>
<evidence type="ECO:0000313" key="3">
    <source>
        <dbReference type="Proteomes" id="UP000001072"/>
    </source>
</evidence>
<feature type="compositionally biased region" description="Low complexity" evidence="1">
    <location>
        <begin position="1"/>
        <end position="23"/>
    </location>
</feature>
<dbReference type="VEuPathDB" id="FungiDB:MELLADRAFT_110473"/>
<feature type="compositionally biased region" description="Basic and acidic residues" evidence="1">
    <location>
        <begin position="398"/>
        <end position="413"/>
    </location>
</feature>
<feature type="region of interest" description="Disordered" evidence="1">
    <location>
        <begin position="1"/>
        <end position="39"/>
    </location>
</feature>
<keyword evidence="3" id="KW-1185">Reference proteome</keyword>
<sequence>MLRRSQSANGAAALALANQSRARQPTRSPPKKHPEFIGTSETQQALKLGKVFHTLHGYPARPEQIQYGYIPLDVNHPKVAEEIRRQEAAGMPPCDCSTCRPDEAEALWQAQAALTTENFDQALAMCASDLDKLAKGLPDLPPPPASQPKSVAVFCGAQDEIRTSTLLVSLVSAFESGFASLFHQTFKAWDLAKNIDIITTPSDMALILVSEMIPGQFDTLFRCFTQWQVEFDTAATIAEARANRLATSRPNGPILTPVSVEGAQILKCRSDAHKLALKETREQLKQQALSTKAAERAQRAQDKLNATELAARLALEAKAKRAQEKLEAASEAKRLAMELKAQKKEQRILAAELAKQEAALARAEKRSTLARRESGNANGAQGSQAHLVGPPAATSSKRMSETHGEELDYLGQDKRGRNSMFPGMINLVFISHAFPVAFGC</sequence>
<dbReference type="KEGG" id="mlr:MELLADRAFT_110473"/>
<dbReference type="RefSeq" id="XP_007414650.1">
    <property type="nucleotide sequence ID" value="XM_007414588.1"/>
</dbReference>
<dbReference type="GeneID" id="18924094"/>
<dbReference type="AlphaFoldDB" id="F4RZX4"/>
<dbReference type="Proteomes" id="UP000001072">
    <property type="component" value="Unassembled WGS sequence"/>
</dbReference>
<protein>
    <submittedName>
        <fullName evidence="2">Uncharacterized protein</fullName>
    </submittedName>
</protein>
<accession>F4RZX4</accession>
<dbReference type="HOGENOM" id="CLU_622678_0_0_1"/>
<organism evidence="3">
    <name type="scientific">Melampsora larici-populina (strain 98AG31 / pathotype 3-4-7)</name>
    <name type="common">Poplar leaf rust fungus</name>
    <dbReference type="NCBI Taxonomy" id="747676"/>
    <lineage>
        <taxon>Eukaryota</taxon>
        <taxon>Fungi</taxon>
        <taxon>Dikarya</taxon>
        <taxon>Basidiomycota</taxon>
        <taxon>Pucciniomycotina</taxon>
        <taxon>Pucciniomycetes</taxon>
        <taxon>Pucciniales</taxon>
        <taxon>Melampsoraceae</taxon>
        <taxon>Melampsora</taxon>
    </lineage>
</organism>
<gene>
    <name evidence="2" type="ORF">MELLADRAFT_110473</name>
</gene>
<feature type="region of interest" description="Disordered" evidence="1">
    <location>
        <begin position="364"/>
        <end position="413"/>
    </location>
</feature>
<feature type="compositionally biased region" description="Basic and acidic residues" evidence="1">
    <location>
        <begin position="364"/>
        <end position="374"/>
    </location>
</feature>